<comment type="caution">
    <text evidence="3">The sequence shown here is derived from an EMBL/GenBank/DDBJ whole genome shotgun (WGS) entry which is preliminary data.</text>
</comment>
<gene>
    <name evidence="3" type="ORF">ON753_25345</name>
</gene>
<evidence type="ECO:0000313" key="4">
    <source>
        <dbReference type="Proteomes" id="UP001300261"/>
    </source>
</evidence>
<name>A0ABT3R8Q7_9HYPH</name>
<proteinExistence type="predicted"/>
<feature type="transmembrane region" description="Helical" evidence="2">
    <location>
        <begin position="52"/>
        <end position="75"/>
    </location>
</feature>
<evidence type="ECO:0000256" key="2">
    <source>
        <dbReference type="SAM" id="Phobius"/>
    </source>
</evidence>
<accession>A0ABT3R8Q7</accession>
<feature type="region of interest" description="Disordered" evidence="1">
    <location>
        <begin position="1"/>
        <end position="41"/>
    </location>
</feature>
<keyword evidence="2" id="KW-0472">Membrane</keyword>
<feature type="compositionally biased region" description="Low complexity" evidence="1">
    <location>
        <begin position="28"/>
        <end position="41"/>
    </location>
</feature>
<evidence type="ECO:0000313" key="3">
    <source>
        <dbReference type="EMBL" id="MCX2725643.1"/>
    </source>
</evidence>
<organism evidence="3 4">
    <name type="scientific">Roseibium salinum</name>
    <dbReference type="NCBI Taxonomy" id="1604349"/>
    <lineage>
        <taxon>Bacteria</taxon>
        <taxon>Pseudomonadati</taxon>
        <taxon>Pseudomonadota</taxon>
        <taxon>Alphaproteobacteria</taxon>
        <taxon>Hyphomicrobiales</taxon>
        <taxon>Stappiaceae</taxon>
        <taxon>Roseibium</taxon>
    </lineage>
</organism>
<feature type="compositionally biased region" description="Basic and acidic residues" evidence="1">
    <location>
        <begin position="185"/>
        <end position="198"/>
    </location>
</feature>
<sequence>MKLTKVDKTAKSPNAGTRLVAPAREAAGDGASNAGTSNSGTSNFGETNRFRILIALNAASLLTAVILLVALVFSWTTVSKLRQINAELGELKKLEERIVGKINLMNTGFQNRLERTDDRIEGLQSELMAVNGTLQETGAYIEDQIRDIKRNTRAGEAGIGAGSGDGASADTASGAPQGSPMFRRVVTEDGKIRFEKKR</sequence>
<feature type="compositionally biased region" description="Low complexity" evidence="1">
    <location>
        <begin position="166"/>
        <end position="175"/>
    </location>
</feature>
<keyword evidence="2" id="KW-1133">Transmembrane helix</keyword>
<dbReference type="EMBL" id="JAPEVI010000003">
    <property type="protein sequence ID" value="MCX2725643.1"/>
    <property type="molecule type" value="Genomic_DNA"/>
</dbReference>
<keyword evidence="4" id="KW-1185">Reference proteome</keyword>
<feature type="compositionally biased region" description="Basic and acidic residues" evidence="1">
    <location>
        <begin position="1"/>
        <end position="10"/>
    </location>
</feature>
<evidence type="ECO:0000256" key="1">
    <source>
        <dbReference type="SAM" id="MobiDB-lite"/>
    </source>
</evidence>
<protein>
    <submittedName>
        <fullName evidence="3">Uncharacterized protein</fullName>
    </submittedName>
</protein>
<keyword evidence="2" id="KW-0812">Transmembrane</keyword>
<reference evidence="3 4" key="1">
    <citation type="journal article" date="2016" name="Int. J. Syst. Evol. Microbiol.">
        <title>Labrenzia salina sp. nov., isolated from the rhizosphere of the halophyte Arthrocnemum macrostachyum.</title>
        <authorList>
            <person name="Camacho M."/>
            <person name="Redondo-Gomez S."/>
            <person name="Rodriguez-Llorente I."/>
            <person name="Rohde M."/>
            <person name="Sproer C."/>
            <person name="Schumann P."/>
            <person name="Klenk H.P."/>
            <person name="Montero-Calasanz M.D.C."/>
        </authorList>
    </citation>
    <scope>NUCLEOTIDE SEQUENCE [LARGE SCALE GENOMIC DNA]</scope>
    <source>
        <strain evidence="3 4">DSM 29163</strain>
    </source>
</reference>
<feature type="region of interest" description="Disordered" evidence="1">
    <location>
        <begin position="156"/>
        <end position="198"/>
    </location>
</feature>
<dbReference type="Proteomes" id="UP001300261">
    <property type="component" value="Unassembled WGS sequence"/>
</dbReference>
<dbReference type="RefSeq" id="WP_265966727.1">
    <property type="nucleotide sequence ID" value="NZ_JAPEVI010000003.1"/>
</dbReference>